<comment type="caution">
    <text evidence="1">The sequence shown here is derived from an EMBL/GenBank/DDBJ whole genome shotgun (WGS) entry which is preliminary data.</text>
</comment>
<accession>A0A917RH94</accession>
<organism evidence="1 2">
    <name type="scientific">Sphaerisporangium melleum</name>
    <dbReference type="NCBI Taxonomy" id="321316"/>
    <lineage>
        <taxon>Bacteria</taxon>
        <taxon>Bacillati</taxon>
        <taxon>Actinomycetota</taxon>
        <taxon>Actinomycetes</taxon>
        <taxon>Streptosporangiales</taxon>
        <taxon>Streptosporangiaceae</taxon>
        <taxon>Sphaerisporangium</taxon>
    </lineage>
</organism>
<proteinExistence type="predicted"/>
<evidence type="ECO:0000313" key="1">
    <source>
        <dbReference type="EMBL" id="GGL06422.1"/>
    </source>
</evidence>
<gene>
    <name evidence="1" type="ORF">GCM10007964_55900</name>
</gene>
<protein>
    <submittedName>
        <fullName evidence="1">Uncharacterized protein</fullName>
    </submittedName>
</protein>
<name>A0A917RH94_9ACTN</name>
<dbReference type="Proteomes" id="UP000645217">
    <property type="component" value="Unassembled WGS sequence"/>
</dbReference>
<dbReference type="AlphaFoldDB" id="A0A917RH94"/>
<evidence type="ECO:0000313" key="2">
    <source>
        <dbReference type="Proteomes" id="UP000645217"/>
    </source>
</evidence>
<sequence>MEIFGPGTLQPAFVGAEKSLTNAGHRLAVAFEQGPHLFDNVGQSDSVSETMRFDPSCPELRAALFENLLGDPGHGAPARQASRTSPPRQLRFLVLPAGHPGPSLVASCHVVVKRSPALTGPIRADAAQDVTLRLTRMMDQ</sequence>
<dbReference type="EMBL" id="BMNT01000035">
    <property type="protein sequence ID" value="GGL06422.1"/>
    <property type="molecule type" value="Genomic_DNA"/>
</dbReference>
<reference evidence="1" key="1">
    <citation type="journal article" date="2014" name="Int. J. Syst. Evol. Microbiol.">
        <title>Complete genome sequence of Corynebacterium casei LMG S-19264T (=DSM 44701T), isolated from a smear-ripened cheese.</title>
        <authorList>
            <consortium name="US DOE Joint Genome Institute (JGI-PGF)"/>
            <person name="Walter F."/>
            <person name="Albersmeier A."/>
            <person name="Kalinowski J."/>
            <person name="Ruckert C."/>
        </authorList>
    </citation>
    <scope>NUCLEOTIDE SEQUENCE</scope>
    <source>
        <strain evidence="1">JCM 13064</strain>
    </source>
</reference>
<keyword evidence="2" id="KW-1185">Reference proteome</keyword>
<reference evidence="1" key="2">
    <citation type="submission" date="2020-09" db="EMBL/GenBank/DDBJ databases">
        <authorList>
            <person name="Sun Q."/>
            <person name="Ohkuma M."/>
        </authorList>
    </citation>
    <scope>NUCLEOTIDE SEQUENCE</scope>
    <source>
        <strain evidence="1">JCM 13064</strain>
    </source>
</reference>